<feature type="compositionally biased region" description="Basic and acidic residues" evidence="1">
    <location>
        <begin position="18"/>
        <end position="27"/>
    </location>
</feature>
<accession>A0A4R0RFF8</accession>
<keyword evidence="3" id="KW-1185">Reference proteome</keyword>
<protein>
    <recommendedName>
        <fullName evidence="4">F-box domain-containing protein</fullName>
    </recommendedName>
</protein>
<reference evidence="2 3" key="1">
    <citation type="submission" date="2018-11" db="EMBL/GenBank/DDBJ databases">
        <title>Genome assembly of Steccherinum ochraceum LE-BIN_3174, the white-rot fungus of the Steccherinaceae family (The Residual Polyporoid clade, Polyporales, Basidiomycota).</title>
        <authorList>
            <person name="Fedorova T.V."/>
            <person name="Glazunova O.A."/>
            <person name="Landesman E.O."/>
            <person name="Moiseenko K.V."/>
            <person name="Psurtseva N.V."/>
            <person name="Savinova O.S."/>
            <person name="Shakhova N.V."/>
            <person name="Tyazhelova T.V."/>
            <person name="Vasina D.V."/>
        </authorList>
    </citation>
    <scope>NUCLEOTIDE SEQUENCE [LARGE SCALE GENOMIC DNA]</scope>
    <source>
        <strain evidence="2 3">LE-BIN_3174</strain>
    </source>
</reference>
<organism evidence="2 3">
    <name type="scientific">Steccherinum ochraceum</name>
    <dbReference type="NCBI Taxonomy" id="92696"/>
    <lineage>
        <taxon>Eukaryota</taxon>
        <taxon>Fungi</taxon>
        <taxon>Dikarya</taxon>
        <taxon>Basidiomycota</taxon>
        <taxon>Agaricomycotina</taxon>
        <taxon>Agaricomycetes</taxon>
        <taxon>Polyporales</taxon>
        <taxon>Steccherinaceae</taxon>
        <taxon>Steccherinum</taxon>
    </lineage>
</organism>
<proteinExistence type="predicted"/>
<dbReference type="AlphaFoldDB" id="A0A4R0RFF8"/>
<gene>
    <name evidence="2" type="ORF">EIP91_005581</name>
</gene>
<sequence>MNRRAKPFDPPIAPSTTVKDDRRTKVEDTPPDILYEILEHVLESALRSRIALYSDHRPRRKQHSVEESHSRRDTSAAALVCRNWRSAILAWPTFWSYVFVDGCSPNPLEFIRYRLERSCSTTRGVKAPLHIVLSGSQKWDVNVFESCLAIVLQHLSRIEDLVINNPRDLASLDLFSAKDGTANAPLLRRLCIIPVQRTDKRNRDRLADYLAHRLLGSDDSSQSLEELRLSHVNVKSLAPKLSCMTNLTELQLSSWPDEVLCKEIVSTLSKVPNLAYLTLWCQHWTGKYHVGDVTVAEPNGRQQFPGLRKFTIIDDSCRMDLIQKLLGRLSFPFTTAVHHEVRHGFKYQFELCSVWDLALLNERTDVSRRRVYTTALWHFDGLYSHLALHGDPPSLAGFSDMEALRPFTTRFSTRGNQKGSAIKAWSRTPLECRHHFVDHTRAITTLYCDIGCVPIEDPYDQSGDYFTTGYRVGMSHMKEVQTLLMPVYHDYTSKFLYAIADHDESSQSLFSKLETLVLLDSREHTPGCRQLREDQKRDWWEELLESIRFRLEKARPLKNLMIVCSDPHDLALYKQETQRRPLSALPQEIFEPEGLEGLQSLVLSGKLKLSQDVLTDIKDLEDDWTTADEMLSHGIRD</sequence>
<dbReference type="SUPFAM" id="SSF52047">
    <property type="entry name" value="RNI-like"/>
    <property type="match status" value="1"/>
</dbReference>
<dbReference type="Gene3D" id="3.80.10.10">
    <property type="entry name" value="Ribonuclease Inhibitor"/>
    <property type="match status" value="1"/>
</dbReference>
<evidence type="ECO:0008006" key="4">
    <source>
        <dbReference type="Google" id="ProtNLM"/>
    </source>
</evidence>
<feature type="region of interest" description="Disordered" evidence="1">
    <location>
        <begin position="1"/>
        <end position="27"/>
    </location>
</feature>
<evidence type="ECO:0000313" key="3">
    <source>
        <dbReference type="Proteomes" id="UP000292702"/>
    </source>
</evidence>
<dbReference type="Proteomes" id="UP000292702">
    <property type="component" value="Unassembled WGS sequence"/>
</dbReference>
<evidence type="ECO:0000256" key="1">
    <source>
        <dbReference type="SAM" id="MobiDB-lite"/>
    </source>
</evidence>
<comment type="caution">
    <text evidence="2">The sequence shown here is derived from an EMBL/GenBank/DDBJ whole genome shotgun (WGS) entry which is preliminary data.</text>
</comment>
<name>A0A4R0RFF8_9APHY</name>
<dbReference type="InterPro" id="IPR032675">
    <property type="entry name" value="LRR_dom_sf"/>
</dbReference>
<dbReference type="EMBL" id="RWJN01000300">
    <property type="protein sequence ID" value="TCD63399.1"/>
    <property type="molecule type" value="Genomic_DNA"/>
</dbReference>
<evidence type="ECO:0000313" key="2">
    <source>
        <dbReference type="EMBL" id="TCD63399.1"/>
    </source>
</evidence>